<dbReference type="EMBL" id="BAABBM010000001">
    <property type="protein sequence ID" value="GAA3899826.1"/>
    <property type="molecule type" value="Genomic_DNA"/>
</dbReference>
<evidence type="ECO:0000256" key="2">
    <source>
        <dbReference type="ARBA" id="ARBA00022692"/>
    </source>
</evidence>
<dbReference type="SUPFAM" id="SSF74653">
    <property type="entry name" value="TolA/TonB C-terminal domain"/>
    <property type="match status" value="1"/>
</dbReference>
<keyword evidence="2 5" id="KW-0812">Transmembrane</keyword>
<comment type="caution">
    <text evidence="7">The sequence shown here is derived from an EMBL/GenBank/DDBJ whole genome shotgun (WGS) entry which is preliminary data.</text>
</comment>
<evidence type="ECO:0000256" key="4">
    <source>
        <dbReference type="ARBA" id="ARBA00023136"/>
    </source>
</evidence>
<dbReference type="RefSeq" id="WP_344699383.1">
    <property type="nucleotide sequence ID" value="NZ_BAABBM010000001.1"/>
</dbReference>
<dbReference type="Pfam" id="PF03544">
    <property type="entry name" value="TonB_C"/>
    <property type="match status" value="1"/>
</dbReference>
<keyword evidence="8" id="KW-1185">Reference proteome</keyword>
<dbReference type="InterPro" id="IPR006260">
    <property type="entry name" value="TonB/TolA_C"/>
</dbReference>
<dbReference type="Gene3D" id="3.30.1150.10">
    <property type="match status" value="1"/>
</dbReference>
<evidence type="ECO:0000259" key="6">
    <source>
        <dbReference type="PROSITE" id="PS52015"/>
    </source>
</evidence>
<evidence type="ECO:0000256" key="3">
    <source>
        <dbReference type="ARBA" id="ARBA00022989"/>
    </source>
</evidence>
<organism evidence="7 8">
    <name type="scientific">Sphingomonas limnosediminicola</name>
    <dbReference type="NCBI Taxonomy" id="940133"/>
    <lineage>
        <taxon>Bacteria</taxon>
        <taxon>Pseudomonadati</taxon>
        <taxon>Pseudomonadota</taxon>
        <taxon>Alphaproteobacteria</taxon>
        <taxon>Sphingomonadales</taxon>
        <taxon>Sphingomonadaceae</taxon>
        <taxon>Sphingomonas</taxon>
    </lineage>
</organism>
<dbReference type="Proteomes" id="UP001500827">
    <property type="component" value="Unassembled WGS sequence"/>
</dbReference>
<reference evidence="8" key="1">
    <citation type="journal article" date="2019" name="Int. J. Syst. Evol. Microbiol.">
        <title>The Global Catalogue of Microorganisms (GCM) 10K type strain sequencing project: providing services to taxonomists for standard genome sequencing and annotation.</title>
        <authorList>
            <consortium name="The Broad Institute Genomics Platform"/>
            <consortium name="The Broad Institute Genome Sequencing Center for Infectious Disease"/>
            <person name="Wu L."/>
            <person name="Ma J."/>
        </authorList>
    </citation>
    <scope>NUCLEOTIDE SEQUENCE [LARGE SCALE GENOMIC DNA]</scope>
    <source>
        <strain evidence="8">JCM 17543</strain>
    </source>
</reference>
<accession>A0ABP7LFG9</accession>
<sequence length="224" mass="23870">MLAYAAGSRRIAARSSNPNLMLIVIGAHVAAVAILMSAKMDLPIRPTFHGTDLIFVPIENDPPPIDIKPQVPQPPRTTLSVIYRPPTQVDLVTTIGRQAETGSDPIDLGTLGGTGTTVIPHIDPIIPPNSVRSAARLLTSGAELKPPYPPMKLLNEEEGAVTVKLTIDDNGHVVAVDPVGRADPAFLASARKHVMAHWRFKPASEDGHAIASTTVVTLRFELNG</sequence>
<dbReference type="NCBIfam" id="TIGR01352">
    <property type="entry name" value="tonB_Cterm"/>
    <property type="match status" value="1"/>
</dbReference>
<keyword evidence="4 5" id="KW-0472">Membrane</keyword>
<evidence type="ECO:0000256" key="1">
    <source>
        <dbReference type="ARBA" id="ARBA00004167"/>
    </source>
</evidence>
<dbReference type="PROSITE" id="PS52015">
    <property type="entry name" value="TONB_CTD"/>
    <property type="match status" value="1"/>
</dbReference>
<name>A0ABP7LFG9_9SPHN</name>
<keyword evidence="3 5" id="KW-1133">Transmembrane helix</keyword>
<dbReference type="InterPro" id="IPR037682">
    <property type="entry name" value="TonB_C"/>
</dbReference>
<evidence type="ECO:0000313" key="8">
    <source>
        <dbReference type="Proteomes" id="UP001500827"/>
    </source>
</evidence>
<gene>
    <name evidence="7" type="ORF">GCM10022276_18340</name>
</gene>
<evidence type="ECO:0000313" key="7">
    <source>
        <dbReference type="EMBL" id="GAA3899826.1"/>
    </source>
</evidence>
<proteinExistence type="predicted"/>
<comment type="subcellular location">
    <subcellularLocation>
        <location evidence="1">Membrane</location>
        <topology evidence="1">Single-pass membrane protein</topology>
    </subcellularLocation>
</comment>
<feature type="domain" description="TonB C-terminal" evidence="6">
    <location>
        <begin position="133"/>
        <end position="224"/>
    </location>
</feature>
<evidence type="ECO:0000256" key="5">
    <source>
        <dbReference type="SAM" id="Phobius"/>
    </source>
</evidence>
<feature type="transmembrane region" description="Helical" evidence="5">
    <location>
        <begin position="20"/>
        <end position="38"/>
    </location>
</feature>
<protein>
    <recommendedName>
        <fullName evidence="6">TonB C-terminal domain-containing protein</fullName>
    </recommendedName>
</protein>